<dbReference type="AlphaFoldDB" id="A0A7W7I0Y7"/>
<sequence length="34" mass="3645">MTRAIAWRGVIIVIILATMALLLYTVGAPHEHGG</sequence>
<keyword evidence="1" id="KW-1133">Transmembrane helix</keyword>
<protein>
    <submittedName>
        <fullName evidence="2">Uncharacterized protein</fullName>
    </submittedName>
</protein>
<keyword evidence="1" id="KW-0472">Membrane</keyword>
<dbReference type="Proteomes" id="UP000578112">
    <property type="component" value="Unassembled WGS sequence"/>
</dbReference>
<evidence type="ECO:0000313" key="2">
    <source>
        <dbReference type="EMBL" id="MBB4764486.1"/>
    </source>
</evidence>
<dbReference type="EMBL" id="JACHNH010000001">
    <property type="protein sequence ID" value="MBB4764486.1"/>
    <property type="molecule type" value="Genomic_DNA"/>
</dbReference>
<comment type="caution">
    <text evidence="2">The sequence shown here is derived from an EMBL/GenBank/DDBJ whole genome shotgun (WGS) entry which is preliminary data.</text>
</comment>
<accession>A0A7W7I0Y7</accession>
<feature type="transmembrane region" description="Helical" evidence="1">
    <location>
        <begin position="6"/>
        <end position="26"/>
    </location>
</feature>
<proteinExistence type="predicted"/>
<reference evidence="2 3" key="1">
    <citation type="submission" date="2020-08" db="EMBL/GenBank/DDBJ databases">
        <title>Sequencing the genomes of 1000 actinobacteria strains.</title>
        <authorList>
            <person name="Klenk H.-P."/>
        </authorList>
    </citation>
    <scope>NUCLEOTIDE SEQUENCE [LARGE SCALE GENOMIC DNA]</scope>
    <source>
        <strain evidence="2 3">DSM 43149</strain>
    </source>
</reference>
<name>A0A7W7I0Y7_9ACTN</name>
<organism evidence="2 3">
    <name type="scientific">Actinoplanes digitatis</name>
    <dbReference type="NCBI Taxonomy" id="1868"/>
    <lineage>
        <taxon>Bacteria</taxon>
        <taxon>Bacillati</taxon>
        <taxon>Actinomycetota</taxon>
        <taxon>Actinomycetes</taxon>
        <taxon>Micromonosporales</taxon>
        <taxon>Micromonosporaceae</taxon>
        <taxon>Actinoplanes</taxon>
    </lineage>
</organism>
<evidence type="ECO:0000256" key="1">
    <source>
        <dbReference type="SAM" id="Phobius"/>
    </source>
</evidence>
<gene>
    <name evidence="2" type="ORF">BJ971_005042</name>
</gene>
<keyword evidence="1" id="KW-0812">Transmembrane</keyword>
<evidence type="ECO:0000313" key="3">
    <source>
        <dbReference type="Proteomes" id="UP000578112"/>
    </source>
</evidence>
<keyword evidence="3" id="KW-1185">Reference proteome</keyword>